<reference evidence="12 13" key="1">
    <citation type="submission" date="2020-02" db="EMBL/GenBank/DDBJ databases">
        <title>Comparative genome analysis reveals the metabolism and evolution of the thermophilic archaeal genus Metallosphaera.</title>
        <authorList>
            <person name="Jiang C."/>
        </authorList>
    </citation>
    <scope>NUCLEOTIDE SEQUENCE [LARGE SCALE GENOMIC DNA]</scope>
    <source>
        <strain evidence="12 13">Ric-A</strain>
    </source>
</reference>
<evidence type="ECO:0000256" key="3">
    <source>
        <dbReference type="ARBA" id="ARBA00007707"/>
    </source>
</evidence>
<keyword evidence="13" id="KW-1185">Reference proteome</keyword>
<dbReference type="GeneID" id="55640606"/>
<evidence type="ECO:0000256" key="8">
    <source>
        <dbReference type="ARBA" id="ARBA00023315"/>
    </source>
</evidence>
<keyword evidence="8" id="KW-0012">Acyltransferase</keyword>
<dbReference type="Gene3D" id="3.90.550.10">
    <property type="entry name" value="Spore Coat Polysaccharide Biosynthesis Protein SpsA, Chain A"/>
    <property type="match status" value="1"/>
</dbReference>
<dbReference type="Gene3D" id="2.160.10.10">
    <property type="entry name" value="Hexapeptide repeat proteins"/>
    <property type="match status" value="1"/>
</dbReference>
<dbReference type="InterPro" id="IPR011004">
    <property type="entry name" value="Trimer_LpxA-like_sf"/>
</dbReference>
<comment type="similarity">
    <text evidence="4">In the N-terminal section; belongs to the N-acetylglucosamine-1-phosphate uridyltransferase family.</text>
</comment>
<comment type="pathway">
    <text evidence="1">Nucleotide-sugar biosynthesis; UDP-N-acetyl-alpha-D-glucosamine biosynthesis; N-acetyl-alpha-D-glucosamine 1-phosphate from alpha-D-glucosamine 6-phosphate (route II): step 2/2.</text>
</comment>
<organism evidence="12 13">
    <name type="scientific">Metallosphaera tengchongensis</name>
    <dbReference type="NCBI Taxonomy" id="1532350"/>
    <lineage>
        <taxon>Archaea</taxon>
        <taxon>Thermoproteota</taxon>
        <taxon>Thermoprotei</taxon>
        <taxon>Sulfolobales</taxon>
        <taxon>Sulfolobaceae</taxon>
        <taxon>Metallosphaera</taxon>
    </lineage>
</organism>
<dbReference type="Proteomes" id="UP000509301">
    <property type="component" value="Chromosome"/>
</dbReference>
<dbReference type="KEGG" id="mten:GWK48_01630"/>
<evidence type="ECO:0000313" key="13">
    <source>
        <dbReference type="Proteomes" id="UP000509301"/>
    </source>
</evidence>
<proteinExistence type="inferred from homology"/>
<dbReference type="InterPro" id="IPR001451">
    <property type="entry name" value="Hexapep"/>
</dbReference>
<evidence type="ECO:0000313" key="12">
    <source>
        <dbReference type="EMBL" id="QKQ99266.1"/>
    </source>
</evidence>
<feature type="domain" description="Nucleotidyl transferase" evidence="11">
    <location>
        <begin position="2"/>
        <end position="149"/>
    </location>
</feature>
<sequence length="352" mass="37924">MKALLLAAGKGEGLAPYTYKQQKEAISIAGRPVIRYPIEGLVDAGIRDFVIIVNEKEDQIVQAVRDLDARIETIRQKTPGISGAIKDGMELMDEMFVLAFGDIIAPKEFYMELMESFDRSGTPVFSTIPVNSGLDTYGLVKINDGLHVVKEGSTLALAGAYIIPKRPFDDFLAYLDTIAKNANYFVWTGPWTDIGYPEDIITAIEQLLRSKTSTISNKASIASTAVIGKGVIIEDDAVVEDYAIIKGPAYIGKNAYIGSFSLIRDYSSIEEGSIIGAYSEVTHSLIGPRSVVGSKSYLTHSVIGPDSKIGASVITVSYPSVVKRGGIGKFGALISPYSEVPHGAVIGPSFRK</sequence>
<dbReference type="EMBL" id="CP049074">
    <property type="protein sequence ID" value="QKQ99266.1"/>
    <property type="molecule type" value="Genomic_DNA"/>
</dbReference>
<dbReference type="RefSeq" id="WP_174629004.1">
    <property type="nucleotide sequence ID" value="NZ_CP049074.1"/>
</dbReference>
<evidence type="ECO:0000256" key="9">
    <source>
        <dbReference type="ARBA" id="ARBA00048247"/>
    </source>
</evidence>
<name>A0A6N0NT37_9CREN</name>
<keyword evidence="7" id="KW-0511">Multifunctional enzyme</keyword>
<dbReference type="SUPFAM" id="SSF53448">
    <property type="entry name" value="Nucleotide-diphospho-sugar transferases"/>
    <property type="match status" value="1"/>
</dbReference>
<dbReference type="OrthoDB" id="15372at2157"/>
<keyword evidence="6" id="KW-0548">Nucleotidyltransferase</keyword>
<dbReference type="PANTHER" id="PTHR43584:SF8">
    <property type="entry name" value="N-ACETYLMURAMATE ALPHA-1-PHOSPHATE URIDYLYLTRANSFERASE"/>
    <property type="match status" value="1"/>
</dbReference>
<dbReference type="Pfam" id="PF00483">
    <property type="entry name" value="NTP_transferase"/>
    <property type="match status" value="1"/>
</dbReference>
<comment type="similarity">
    <text evidence="3">In the C-terminal section; belongs to the transferase hexapeptide repeat family.</text>
</comment>
<comment type="pathway">
    <text evidence="2">Nucleotide-sugar biosynthesis; UDP-N-acetyl-alpha-D-glucosamine biosynthesis; UDP-N-acetyl-alpha-D-glucosamine from N-acetyl-alpha-D-glucosamine 1-phosphate: step 1/1.</text>
</comment>
<comment type="catalytic activity">
    <reaction evidence="10">
        <text>N-acetyl-alpha-D-glucosamine 1-phosphate + UTP + H(+) = UDP-N-acetyl-alpha-D-glucosamine + diphosphate</text>
        <dbReference type="Rhea" id="RHEA:13509"/>
        <dbReference type="ChEBI" id="CHEBI:15378"/>
        <dbReference type="ChEBI" id="CHEBI:33019"/>
        <dbReference type="ChEBI" id="CHEBI:46398"/>
        <dbReference type="ChEBI" id="CHEBI:57705"/>
        <dbReference type="ChEBI" id="CHEBI:57776"/>
        <dbReference type="EC" id="2.7.7.23"/>
    </reaction>
</comment>
<evidence type="ECO:0000259" key="11">
    <source>
        <dbReference type="Pfam" id="PF00483"/>
    </source>
</evidence>
<dbReference type="InterPro" id="IPR050065">
    <property type="entry name" value="GlmU-like"/>
</dbReference>
<evidence type="ECO:0000256" key="7">
    <source>
        <dbReference type="ARBA" id="ARBA00023268"/>
    </source>
</evidence>
<evidence type="ECO:0000256" key="1">
    <source>
        <dbReference type="ARBA" id="ARBA00005166"/>
    </source>
</evidence>
<gene>
    <name evidence="12" type="ORF">GWK48_01630</name>
</gene>
<accession>A0A6N0NT37</accession>
<dbReference type="PANTHER" id="PTHR43584">
    <property type="entry name" value="NUCLEOTIDYL TRANSFERASE"/>
    <property type="match status" value="1"/>
</dbReference>
<keyword evidence="5" id="KW-0808">Transferase</keyword>
<dbReference type="GO" id="GO:0003977">
    <property type="term" value="F:UDP-N-acetylglucosamine diphosphorylase activity"/>
    <property type="evidence" value="ECO:0007669"/>
    <property type="project" value="UniProtKB-EC"/>
</dbReference>
<dbReference type="Pfam" id="PF00132">
    <property type="entry name" value="Hexapep"/>
    <property type="match status" value="1"/>
</dbReference>
<dbReference type="GO" id="GO:0019134">
    <property type="term" value="F:glucosamine-1-phosphate N-acetyltransferase activity"/>
    <property type="evidence" value="ECO:0007669"/>
    <property type="project" value="UniProtKB-EC"/>
</dbReference>
<comment type="catalytic activity">
    <reaction evidence="9">
        <text>alpha-D-glucosamine 1-phosphate + acetyl-CoA = N-acetyl-alpha-D-glucosamine 1-phosphate + CoA + H(+)</text>
        <dbReference type="Rhea" id="RHEA:13725"/>
        <dbReference type="ChEBI" id="CHEBI:15378"/>
        <dbReference type="ChEBI" id="CHEBI:57287"/>
        <dbReference type="ChEBI" id="CHEBI:57288"/>
        <dbReference type="ChEBI" id="CHEBI:57776"/>
        <dbReference type="ChEBI" id="CHEBI:58516"/>
        <dbReference type="EC" id="2.3.1.157"/>
    </reaction>
</comment>
<dbReference type="AlphaFoldDB" id="A0A6N0NT37"/>
<dbReference type="InterPro" id="IPR029044">
    <property type="entry name" value="Nucleotide-diphossugar_trans"/>
</dbReference>
<protein>
    <submittedName>
        <fullName evidence="12">NDP-sugar synthase</fullName>
    </submittedName>
</protein>
<evidence type="ECO:0000256" key="4">
    <source>
        <dbReference type="ARBA" id="ARBA00007947"/>
    </source>
</evidence>
<evidence type="ECO:0000256" key="5">
    <source>
        <dbReference type="ARBA" id="ARBA00022679"/>
    </source>
</evidence>
<evidence type="ECO:0000256" key="10">
    <source>
        <dbReference type="ARBA" id="ARBA00048493"/>
    </source>
</evidence>
<evidence type="ECO:0000256" key="6">
    <source>
        <dbReference type="ARBA" id="ARBA00022695"/>
    </source>
</evidence>
<dbReference type="InterPro" id="IPR005835">
    <property type="entry name" value="NTP_transferase_dom"/>
</dbReference>
<evidence type="ECO:0000256" key="2">
    <source>
        <dbReference type="ARBA" id="ARBA00005208"/>
    </source>
</evidence>
<dbReference type="SUPFAM" id="SSF51161">
    <property type="entry name" value="Trimeric LpxA-like enzymes"/>
    <property type="match status" value="1"/>
</dbReference>